<feature type="signal peptide" evidence="2">
    <location>
        <begin position="1"/>
        <end position="23"/>
    </location>
</feature>
<protein>
    <submittedName>
        <fullName evidence="3">Uncharacterized protein</fullName>
    </submittedName>
</protein>
<dbReference type="NCBIfam" id="TIGR04551">
    <property type="entry name" value="TIGR04551 family protein"/>
    <property type="match status" value="1"/>
</dbReference>
<dbReference type="RefSeq" id="WP_015935250.1">
    <property type="nucleotide sequence ID" value="NC_011891.1"/>
</dbReference>
<sequence length="642" mass="69139">MSRLLAAAIAALLLLPGAARAQAAESGAPAPAPAPDAAPDAAKPAAEAPKDAELDAKTRAAIQRAVEKAKEELRDEVRAEIQGAQSAAEFMGAVAEGPKLEFLQLDGYLRLRGDLYDNLDLGGTDAAGHSYFPRPLQGTNRGSLASTNMRLRAEPTLNISERVRVKAQIDVLDNYVLGSSNSDLFDSYHSPYTASFYGSSRALSKRDASADRDAIQPKRAWAEVQTPVGLLSFGRMPSEWGLGILTSAGSKIDDDYGDTVDRIQFALPPVATPIGKLSFVPMLDFDSEGVLHPDPHFGPGLGQPFDAESGDDARTFALKIARLDTEDEIRRKVERGASSFNYGLYYLYRTQRWTYPTWRTQGYDGSYGDTGDPATEPDKVKRNAYTQVADFWARLVTQRWHLELETVGVYGHIGEAFEYVPDATDPTRQVISSLGRVLLRQWAATLTARYKAIPNKVTLGAELGVASGDSAPGFGVDTERKATDASGNTMLPPYGSIDGPQFGQPGDGAIRNFRFNPAYRVDLILWRHIIGQVTDAWYLKPSLRWDILPGLALDGALVYSQALSGGSVPSAVAEDATSTTGAYVLQKQGKKPLAVEADARLSLDSGNGFTTWAEGGVLQPFGGLGNSLSRGWVLGFGLAAKF</sequence>
<feature type="chain" id="PRO_5002874851" evidence="2">
    <location>
        <begin position="24"/>
        <end position="642"/>
    </location>
</feature>
<dbReference type="AlphaFoldDB" id="B8JAP0"/>
<keyword evidence="2" id="KW-0732">Signal</keyword>
<evidence type="ECO:0000313" key="3">
    <source>
        <dbReference type="EMBL" id="ACL67539.1"/>
    </source>
</evidence>
<name>B8JAP0_ANAD2</name>
<feature type="region of interest" description="Disordered" evidence="1">
    <location>
        <begin position="23"/>
        <end position="54"/>
    </location>
</feature>
<reference evidence="3" key="1">
    <citation type="submission" date="2009-01" db="EMBL/GenBank/DDBJ databases">
        <title>Complete sequence of Anaeromyxobacter dehalogenans 2CP-1.</title>
        <authorList>
            <consortium name="US DOE Joint Genome Institute"/>
            <person name="Lucas S."/>
            <person name="Copeland A."/>
            <person name="Lapidus A."/>
            <person name="Glavina del Rio T."/>
            <person name="Dalin E."/>
            <person name="Tice H."/>
            <person name="Bruce D."/>
            <person name="Goodwin L."/>
            <person name="Pitluck S."/>
            <person name="Saunders E."/>
            <person name="Brettin T."/>
            <person name="Detter J.C."/>
            <person name="Han C."/>
            <person name="Larimer F."/>
            <person name="Land M."/>
            <person name="Hauser L."/>
            <person name="Kyrpides N."/>
            <person name="Ovchinnikova G."/>
            <person name="Beliaev A.S."/>
            <person name="Richardson P."/>
        </authorList>
    </citation>
    <scope>NUCLEOTIDE SEQUENCE</scope>
    <source>
        <strain evidence="3">2CP-1</strain>
    </source>
</reference>
<keyword evidence="4" id="KW-1185">Reference proteome</keyword>
<dbReference type="Proteomes" id="UP000007089">
    <property type="component" value="Chromosome"/>
</dbReference>
<dbReference type="KEGG" id="acp:A2cp1_4222"/>
<dbReference type="EMBL" id="CP001359">
    <property type="protein sequence ID" value="ACL67539.1"/>
    <property type="molecule type" value="Genomic_DNA"/>
</dbReference>
<accession>B8JAP0</accession>
<feature type="compositionally biased region" description="Low complexity" evidence="1">
    <location>
        <begin position="37"/>
        <end position="47"/>
    </location>
</feature>
<proteinExistence type="predicted"/>
<gene>
    <name evidence="3" type="ordered locus">A2cp1_4222</name>
</gene>
<evidence type="ECO:0000256" key="2">
    <source>
        <dbReference type="SAM" id="SignalP"/>
    </source>
</evidence>
<organism evidence="3 4">
    <name type="scientific">Anaeromyxobacter dehalogenans (strain ATCC BAA-258 / DSM 21875 / 2CP-1)</name>
    <dbReference type="NCBI Taxonomy" id="455488"/>
    <lineage>
        <taxon>Bacteria</taxon>
        <taxon>Pseudomonadati</taxon>
        <taxon>Myxococcota</taxon>
        <taxon>Myxococcia</taxon>
        <taxon>Myxococcales</taxon>
        <taxon>Cystobacterineae</taxon>
        <taxon>Anaeromyxobacteraceae</taxon>
        <taxon>Anaeromyxobacter</taxon>
    </lineage>
</organism>
<evidence type="ECO:0000256" key="1">
    <source>
        <dbReference type="SAM" id="MobiDB-lite"/>
    </source>
</evidence>
<evidence type="ECO:0000313" key="4">
    <source>
        <dbReference type="Proteomes" id="UP000007089"/>
    </source>
</evidence>
<dbReference type="InterPro" id="IPR030884">
    <property type="entry name" value="CHP04551"/>
</dbReference>
<dbReference type="HOGENOM" id="CLU_451158_0_0_7"/>